<dbReference type="PROSITE" id="PS51318">
    <property type="entry name" value="TAT"/>
    <property type="match status" value="1"/>
</dbReference>
<accession>A0ABX1A736</accession>
<dbReference type="SUPFAM" id="SSF53850">
    <property type="entry name" value="Periplasmic binding protein-like II"/>
    <property type="match status" value="1"/>
</dbReference>
<dbReference type="EMBL" id="JAATEM010000024">
    <property type="protein sequence ID" value="NJP52278.1"/>
    <property type="molecule type" value="Genomic_DNA"/>
</dbReference>
<dbReference type="InterPro" id="IPR006059">
    <property type="entry name" value="SBP"/>
</dbReference>
<dbReference type="Gene3D" id="3.40.190.10">
    <property type="entry name" value="Periplasmic binding protein-like II"/>
    <property type="match status" value="1"/>
</dbReference>
<comment type="caution">
    <text evidence="5">The sequence shown here is derived from an EMBL/GenBank/DDBJ whole genome shotgun (WGS) entry which is preliminary data.</text>
</comment>
<name>A0ABX1A736_9ACTN</name>
<evidence type="ECO:0000256" key="1">
    <source>
        <dbReference type="ARBA" id="ARBA00004196"/>
    </source>
</evidence>
<dbReference type="RefSeq" id="WP_167997123.1">
    <property type="nucleotide sequence ID" value="NZ_JAATEM010000024.1"/>
</dbReference>
<evidence type="ECO:0000256" key="4">
    <source>
        <dbReference type="ARBA" id="ARBA00022729"/>
    </source>
</evidence>
<dbReference type="PANTHER" id="PTHR43649:SF31">
    <property type="entry name" value="SN-GLYCEROL-3-PHOSPHATE-BINDING PERIPLASMIC PROTEIN UGPB"/>
    <property type="match status" value="1"/>
</dbReference>
<dbReference type="PANTHER" id="PTHR43649">
    <property type="entry name" value="ARABINOSE-BINDING PROTEIN-RELATED"/>
    <property type="match status" value="1"/>
</dbReference>
<keyword evidence="3" id="KW-0813">Transport</keyword>
<comment type="subcellular location">
    <subcellularLocation>
        <location evidence="1">Cell envelope</location>
    </subcellularLocation>
</comment>
<comment type="similarity">
    <text evidence="2">Belongs to the bacterial solute-binding protein 1 family.</text>
</comment>
<evidence type="ECO:0000256" key="3">
    <source>
        <dbReference type="ARBA" id="ARBA00022448"/>
    </source>
</evidence>
<dbReference type="InterPro" id="IPR050490">
    <property type="entry name" value="Bact_solute-bd_prot1"/>
</dbReference>
<dbReference type="InterPro" id="IPR006311">
    <property type="entry name" value="TAT_signal"/>
</dbReference>
<evidence type="ECO:0000256" key="2">
    <source>
        <dbReference type="ARBA" id="ARBA00008520"/>
    </source>
</evidence>
<protein>
    <submittedName>
        <fullName evidence="5">Extracellular solute-binding protein</fullName>
    </submittedName>
</protein>
<dbReference type="Pfam" id="PF01547">
    <property type="entry name" value="SBP_bac_1"/>
    <property type="match status" value="1"/>
</dbReference>
<reference evidence="5 6" key="1">
    <citation type="submission" date="2020-03" db="EMBL/GenBank/DDBJ databases">
        <title>WGS of actinomycetes isolated from Thailand.</title>
        <authorList>
            <person name="Thawai C."/>
        </authorList>
    </citation>
    <scope>NUCLEOTIDE SEQUENCE [LARGE SCALE GENOMIC DNA]</scope>
    <source>
        <strain evidence="5 6">SBST2-5</strain>
    </source>
</reference>
<evidence type="ECO:0000313" key="6">
    <source>
        <dbReference type="Proteomes" id="UP000730591"/>
    </source>
</evidence>
<gene>
    <name evidence="5" type="ORF">HCJ93_20025</name>
</gene>
<evidence type="ECO:0000313" key="5">
    <source>
        <dbReference type="EMBL" id="NJP52278.1"/>
    </source>
</evidence>
<proteinExistence type="inferred from homology"/>
<dbReference type="Proteomes" id="UP000730591">
    <property type="component" value="Unassembled WGS sequence"/>
</dbReference>
<sequence>MSPLTFRPAQQAERPGRGVGRRALLTGAGAAAALGVTGCGTGFRDSPAGSGGGQSGGPLRVLIGSSGDAETRAVRAALADWSKRSGIEARLSVAADLPQQLSQGMAAGSPPDVFYIAPEEFAAYAGNGSLEPYGARMYDDFYPSLLESFRYEGKLVCVPKDSSTLALFINDELWRRAGLTAKDYPGTWDELHAVARRLSSGRRAGLTFDPQWQRVGAFMAQAGGHLVDRRGRADVDTPENEKALAFVKEMLASKALAYPGALDAGWGGEAFGNESAAMAVEGNWTVGALANDFPDLKYTVVPLPKGPEGPGTLQFTNGWGVAADSANTTAAVDLVRYLVSANAQMTFAKKLGFMPSIELLDERWRKEFPKQSAFLDGVPYAQGVPPVKGIKEVLAEFGAELEGLAGKKPKDILRSVHSALKAVTG</sequence>
<keyword evidence="4" id="KW-0732">Signal</keyword>
<keyword evidence="6" id="KW-1185">Reference proteome</keyword>
<organism evidence="5 6">
    <name type="scientific">Streptomyces composti</name>
    <dbReference type="NCBI Taxonomy" id="2720025"/>
    <lineage>
        <taxon>Bacteria</taxon>
        <taxon>Bacillati</taxon>
        <taxon>Actinomycetota</taxon>
        <taxon>Actinomycetes</taxon>
        <taxon>Kitasatosporales</taxon>
        <taxon>Streptomycetaceae</taxon>
        <taxon>Streptomyces</taxon>
    </lineage>
</organism>